<comment type="caution">
    <text evidence="1">The sequence shown here is derived from an EMBL/GenBank/DDBJ whole genome shotgun (WGS) entry which is preliminary data.</text>
</comment>
<protein>
    <submittedName>
        <fullName evidence="1">Uncharacterized protein</fullName>
    </submittedName>
</protein>
<organism evidence="1 2">
    <name type="scientific">Allacma fusca</name>
    <dbReference type="NCBI Taxonomy" id="39272"/>
    <lineage>
        <taxon>Eukaryota</taxon>
        <taxon>Metazoa</taxon>
        <taxon>Ecdysozoa</taxon>
        <taxon>Arthropoda</taxon>
        <taxon>Hexapoda</taxon>
        <taxon>Collembola</taxon>
        <taxon>Symphypleona</taxon>
        <taxon>Sminthuridae</taxon>
        <taxon>Allacma</taxon>
    </lineage>
</organism>
<evidence type="ECO:0000313" key="1">
    <source>
        <dbReference type="EMBL" id="CAG7721346.1"/>
    </source>
</evidence>
<dbReference type="Proteomes" id="UP000708208">
    <property type="component" value="Unassembled WGS sequence"/>
</dbReference>
<evidence type="ECO:0000313" key="2">
    <source>
        <dbReference type="Proteomes" id="UP000708208"/>
    </source>
</evidence>
<dbReference type="AlphaFoldDB" id="A0A8J2JK03"/>
<name>A0A8J2JK03_9HEXA</name>
<keyword evidence="2" id="KW-1185">Reference proteome</keyword>
<sequence>AVMKDGDLEFTEHAIEEVIKAWFRNAKSRVK</sequence>
<feature type="non-terminal residue" evidence="1">
    <location>
        <position position="1"/>
    </location>
</feature>
<gene>
    <name evidence="1" type="ORF">AFUS01_LOCUS10567</name>
</gene>
<reference evidence="1" key="1">
    <citation type="submission" date="2021-06" db="EMBL/GenBank/DDBJ databases">
        <authorList>
            <person name="Hodson N. C."/>
            <person name="Mongue J. A."/>
            <person name="Jaron S. K."/>
        </authorList>
    </citation>
    <scope>NUCLEOTIDE SEQUENCE</scope>
</reference>
<dbReference type="EMBL" id="CAJVCH010078760">
    <property type="protein sequence ID" value="CAG7721346.1"/>
    <property type="molecule type" value="Genomic_DNA"/>
</dbReference>
<proteinExistence type="predicted"/>
<accession>A0A8J2JK03</accession>